<dbReference type="Pfam" id="PF14903">
    <property type="entry name" value="WG_beta_rep"/>
    <property type="match status" value="6"/>
</dbReference>
<dbReference type="PANTHER" id="PTHR37841:SF1">
    <property type="entry name" value="DUF3298 DOMAIN-CONTAINING PROTEIN"/>
    <property type="match status" value="1"/>
</dbReference>
<feature type="chain" id="PRO_5013065514" evidence="1">
    <location>
        <begin position="25"/>
        <end position="464"/>
    </location>
</feature>
<evidence type="ECO:0000313" key="2">
    <source>
        <dbReference type="EMBL" id="SHN67870.1"/>
    </source>
</evidence>
<protein>
    <submittedName>
        <fullName evidence="2">WG containing repeat-containing protein</fullName>
    </submittedName>
</protein>
<sequence>MFPMRLMFAILAAATLVSATPSLAQTCRPMDNSAVGIDTGVTDLIPQRCDDQRKCQMFAMDGRPIGEPGDRVVPRTATANGVVAVEKKQSGLQGYMSVDGAWKVEPQFKQAGPYCENRAAVQRVDSLWVYLDPKGEEVGSPRDAAEAFTEGLGLVTSYKGGHDFRHGYVDTSGKVVIPVTFAGARLFSEGLAAVLVDGKWGYIDRDGKMIIPPRFAEADTFHNGRAVVSISASWGKSGLIDRSGKFVVEPRYEQISKVGEKFWSVGGIDRSYRGNGEPPALVRLVDAEGHLVSKQVYNSFGAVQDGLMSVCRDDRCGFMDTSGKLVIPLKYKGAGDFQEGLAAVTSDGDSYGFIDRNGKTVLAARYESLGPHKEHFTPGPFVNGLAPAGCKGSWGFIDKSGAWAIPPVYRFAESFDNGFASVEVRGGTAHLRPDGSAIDFTPAEIDAAAPPTRPCGVPLARAPH</sequence>
<organism evidence="2 3">
    <name type="scientific">Bradyrhizobium erythrophlei</name>
    <dbReference type="NCBI Taxonomy" id="1437360"/>
    <lineage>
        <taxon>Bacteria</taxon>
        <taxon>Pseudomonadati</taxon>
        <taxon>Pseudomonadota</taxon>
        <taxon>Alphaproteobacteria</taxon>
        <taxon>Hyphomicrobiales</taxon>
        <taxon>Nitrobacteraceae</taxon>
        <taxon>Bradyrhizobium</taxon>
    </lineage>
</organism>
<reference evidence="3" key="1">
    <citation type="submission" date="2016-11" db="EMBL/GenBank/DDBJ databases">
        <authorList>
            <person name="Varghese N."/>
            <person name="Submissions S."/>
        </authorList>
    </citation>
    <scope>NUCLEOTIDE SEQUENCE [LARGE SCALE GENOMIC DNA]</scope>
    <source>
        <strain evidence="3">GAS401</strain>
    </source>
</reference>
<dbReference type="Proteomes" id="UP000184096">
    <property type="component" value="Chromosome I"/>
</dbReference>
<feature type="signal peptide" evidence="1">
    <location>
        <begin position="1"/>
        <end position="24"/>
    </location>
</feature>
<dbReference type="PANTHER" id="PTHR37841">
    <property type="entry name" value="GLR2918 PROTEIN"/>
    <property type="match status" value="1"/>
</dbReference>
<accession>A0A1M7TAW5</accession>
<dbReference type="AlphaFoldDB" id="A0A1M7TAW5"/>
<evidence type="ECO:0000313" key="3">
    <source>
        <dbReference type="Proteomes" id="UP000184096"/>
    </source>
</evidence>
<keyword evidence="3" id="KW-1185">Reference proteome</keyword>
<name>A0A1M7TAW5_9BRAD</name>
<keyword evidence="1" id="KW-0732">Signal</keyword>
<dbReference type="SUPFAM" id="SSF69360">
    <property type="entry name" value="Cell wall binding repeat"/>
    <property type="match status" value="2"/>
</dbReference>
<proteinExistence type="predicted"/>
<dbReference type="EMBL" id="LT670849">
    <property type="protein sequence ID" value="SHN67870.1"/>
    <property type="molecule type" value="Genomic_DNA"/>
</dbReference>
<evidence type="ECO:0000256" key="1">
    <source>
        <dbReference type="SAM" id="SignalP"/>
    </source>
</evidence>
<dbReference type="InterPro" id="IPR032774">
    <property type="entry name" value="WG_beta_rep"/>
</dbReference>
<gene>
    <name evidence="2" type="ORF">SAMN05444170_1253</name>
</gene>
<dbReference type="RefSeq" id="WP_172805991.1">
    <property type="nucleotide sequence ID" value="NZ_LT670849.1"/>
</dbReference>